<dbReference type="GO" id="GO:0005634">
    <property type="term" value="C:nucleus"/>
    <property type="evidence" value="ECO:0007669"/>
    <property type="project" value="UniProtKB-SubCell"/>
</dbReference>
<sequence>MSQRKHLTNSEAWKIVGRLQGGETQAEVAEATGVSRSVISRIWNHFLETGSAGQSQRHTTAPNEERYLTLTARRHRNMNATLLQQHLHLASGTTISTETGSTL</sequence>
<evidence type="ECO:0000256" key="1">
    <source>
        <dbReference type="ARBA" id="ARBA00004123"/>
    </source>
</evidence>
<evidence type="ECO:0000259" key="2">
    <source>
        <dbReference type="PROSITE" id="PS50943"/>
    </source>
</evidence>
<gene>
    <name evidence="3" type="primary">AVEN_66884_1</name>
    <name evidence="3" type="ORF">NPIL_109581</name>
</gene>
<dbReference type="InterPro" id="IPR001387">
    <property type="entry name" value="Cro/C1-type_HTH"/>
</dbReference>
<dbReference type="InterPro" id="IPR036388">
    <property type="entry name" value="WH-like_DNA-bd_sf"/>
</dbReference>
<evidence type="ECO:0000313" key="3">
    <source>
        <dbReference type="EMBL" id="GFS95915.1"/>
    </source>
</evidence>
<dbReference type="InterPro" id="IPR009057">
    <property type="entry name" value="Homeodomain-like_sf"/>
</dbReference>
<proteinExistence type="predicted"/>
<feature type="domain" description="HTH cro/C1-type" evidence="2">
    <location>
        <begin position="24"/>
        <end position="42"/>
    </location>
</feature>
<dbReference type="Proteomes" id="UP000887013">
    <property type="component" value="Unassembled WGS sequence"/>
</dbReference>
<dbReference type="SUPFAM" id="SSF46689">
    <property type="entry name" value="Homeodomain-like"/>
    <property type="match status" value="1"/>
</dbReference>
<name>A0A8X6TDA6_NEPPI</name>
<evidence type="ECO:0000313" key="4">
    <source>
        <dbReference type="Proteomes" id="UP000887013"/>
    </source>
</evidence>
<dbReference type="PROSITE" id="PS50943">
    <property type="entry name" value="HTH_CROC1"/>
    <property type="match status" value="1"/>
</dbReference>
<comment type="caution">
    <text evidence="3">The sequence shown here is derived from an EMBL/GenBank/DDBJ whole genome shotgun (WGS) entry which is preliminary data.</text>
</comment>
<comment type="subcellular location">
    <subcellularLocation>
        <location evidence="1">Nucleus</location>
    </subcellularLocation>
</comment>
<dbReference type="AlphaFoldDB" id="A0A8X6TDA6"/>
<dbReference type="EMBL" id="BMAW01054336">
    <property type="protein sequence ID" value="GFS95915.1"/>
    <property type="molecule type" value="Genomic_DNA"/>
</dbReference>
<accession>A0A8X6TDA6</accession>
<protein>
    <submittedName>
        <fullName evidence="3">HTH_Tnp_Tc3_2 domain-containing protein</fullName>
    </submittedName>
</protein>
<dbReference type="OrthoDB" id="6755115at2759"/>
<organism evidence="3 4">
    <name type="scientific">Nephila pilipes</name>
    <name type="common">Giant wood spider</name>
    <name type="synonym">Nephila maculata</name>
    <dbReference type="NCBI Taxonomy" id="299642"/>
    <lineage>
        <taxon>Eukaryota</taxon>
        <taxon>Metazoa</taxon>
        <taxon>Ecdysozoa</taxon>
        <taxon>Arthropoda</taxon>
        <taxon>Chelicerata</taxon>
        <taxon>Arachnida</taxon>
        <taxon>Araneae</taxon>
        <taxon>Araneomorphae</taxon>
        <taxon>Entelegynae</taxon>
        <taxon>Araneoidea</taxon>
        <taxon>Nephilidae</taxon>
        <taxon>Nephila</taxon>
    </lineage>
</organism>
<reference evidence="3" key="1">
    <citation type="submission" date="2020-08" db="EMBL/GenBank/DDBJ databases">
        <title>Multicomponent nature underlies the extraordinary mechanical properties of spider dragline silk.</title>
        <authorList>
            <person name="Kono N."/>
            <person name="Nakamura H."/>
            <person name="Mori M."/>
            <person name="Yoshida Y."/>
            <person name="Ohtoshi R."/>
            <person name="Malay A.D."/>
            <person name="Moran D.A.P."/>
            <person name="Tomita M."/>
            <person name="Numata K."/>
            <person name="Arakawa K."/>
        </authorList>
    </citation>
    <scope>NUCLEOTIDE SEQUENCE</scope>
</reference>
<keyword evidence="4" id="KW-1185">Reference proteome</keyword>
<dbReference type="CDD" id="cd00093">
    <property type="entry name" value="HTH_XRE"/>
    <property type="match status" value="1"/>
</dbReference>
<dbReference type="Gene3D" id="1.10.10.10">
    <property type="entry name" value="Winged helix-like DNA-binding domain superfamily/Winged helix DNA-binding domain"/>
    <property type="match status" value="1"/>
</dbReference>